<reference evidence="1" key="1">
    <citation type="submission" date="2020-03" db="EMBL/GenBank/DDBJ databases">
        <title>The deep terrestrial virosphere.</title>
        <authorList>
            <person name="Holmfeldt K."/>
            <person name="Nilsson E."/>
            <person name="Simone D."/>
            <person name="Lopez-Fernandez M."/>
            <person name="Wu X."/>
            <person name="de Brujin I."/>
            <person name="Lundin D."/>
            <person name="Andersson A."/>
            <person name="Bertilsson S."/>
            <person name="Dopson M."/>
        </authorList>
    </citation>
    <scope>NUCLEOTIDE SEQUENCE</scope>
    <source>
        <strain evidence="1">MM415A03982</strain>
    </source>
</reference>
<evidence type="ECO:0000313" key="1">
    <source>
        <dbReference type="EMBL" id="QJA70123.1"/>
    </source>
</evidence>
<sequence length="102" mass="11885">MSLLNSIIGSLGSHPQYGLVQQPLYDQLSGFNCPLHRFPPDMASLYTQYSSSLQLQEYYRKTQQRQDEIWDLLTTRGRTKLIMIKNYRKAMNMSGPDFSLFD</sequence>
<protein>
    <submittedName>
        <fullName evidence="1">Uncharacterized protein</fullName>
    </submittedName>
</protein>
<name>A0A6M3JJM9_9ZZZZ</name>
<dbReference type="AlphaFoldDB" id="A0A6M3JJM9"/>
<organism evidence="1">
    <name type="scientific">viral metagenome</name>
    <dbReference type="NCBI Taxonomy" id="1070528"/>
    <lineage>
        <taxon>unclassified sequences</taxon>
        <taxon>metagenomes</taxon>
        <taxon>organismal metagenomes</taxon>
    </lineage>
</organism>
<gene>
    <name evidence="1" type="ORF">MM415A03982_0013</name>
</gene>
<dbReference type="EMBL" id="MT141765">
    <property type="protein sequence ID" value="QJA70123.1"/>
    <property type="molecule type" value="Genomic_DNA"/>
</dbReference>
<accession>A0A6M3JJM9</accession>
<proteinExistence type="predicted"/>